<keyword evidence="1" id="KW-0732">Signal</keyword>
<dbReference type="KEGG" id="spse:SULPSESMR1_02775"/>
<keyword evidence="2" id="KW-0378">Hydrolase</keyword>
<dbReference type="InterPro" id="IPR004843">
    <property type="entry name" value="Calcineurin-like_PHP"/>
</dbReference>
<dbReference type="GO" id="GO:0009166">
    <property type="term" value="P:nucleotide catabolic process"/>
    <property type="evidence" value="ECO:0007669"/>
    <property type="project" value="InterPro"/>
</dbReference>
<dbReference type="InterPro" id="IPR008334">
    <property type="entry name" value="5'-Nucleotdase_C"/>
</dbReference>
<dbReference type="SUPFAM" id="SSF56300">
    <property type="entry name" value="Metallo-dependent phosphatases"/>
    <property type="match status" value="1"/>
</dbReference>
<accession>A0A221K3I7</accession>
<comment type="similarity">
    <text evidence="2">Belongs to the 5'-nucleotidase family.</text>
</comment>
<reference evidence="5 6" key="1">
    <citation type="submission" date="2017-07" db="EMBL/GenBank/DDBJ databases">
        <title>Genome Sequence of Sulfitobacter pseudonitzschiae Strain SMR1 Isolated from a culture of the Diatom Skeletonema marinoi.</title>
        <authorList>
            <person name="Topel M."/>
            <person name="Pinder M.I.M."/>
            <person name="Johansson O.N."/>
            <person name="Kourtchenko O."/>
            <person name="Godhe A."/>
            <person name="Clarke A.K."/>
        </authorList>
    </citation>
    <scope>NUCLEOTIDE SEQUENCE [LARGE SCALE GENOMIC DNA]</scope>
    <source>
        <strain evidence="5 6">SMR1</strain>
    </source>
</reference>
<feature type="domain" description="5'-Nucleotidase C-terminal" evidence="4">
    <location>
        <begin position="399"/>
        <end position="539"/>
    </location>
</feature>
<gene>
    <name evidence="5" type="primary">yfkN</name>
    <name evidence="5" type="ORF">SULPSESMR1_02775</name>
</gene>
<dbReference type="Gene3D" id="3.90.780.10">
    <property type="entry name" value="5'-Nucleotidase, C-terminal domain"/>
    <property type="match status" value="1"/>
</dbReference>
<dbReference type="PANTHER" id="PTHR11575:SF6">
    <property type="entry name" value="2',3'-CYCLIC-NUCLEOTIDE 2'-PHOSPHODIESTERASE_3'-NUCLEOTIDASE"/>
    <property type="match status" value="1"/>
</dbReference>
<dbReference type="Pfam" id="PF02872">
    <property type="entry name" value="5_nucleotid_C"/>
    <property type="match status" value="1"/>
</dbReference>
<evidence type="ECO:0000259" key="3">
    <source>
        <dbReference type="Pfam" id="PF00149"/>
    </source>
</evidence>
<dbReference type="PANTHER" id="PTHR11575">
    <property type="entry name" value="5'-NUCLEOTIDASE-RELATED"/>
    <property type="match status" value="1"/>
</dbReference>
<dbReference type="Pfam" id="PF00149">
    <property type="entry name" value="Metallophos"/>
    <property type="match status" value="1"/>
</dbReference>
<evidence type="ECO:0000256" key="1">
    <source>
        <dbReference type="ARBA" id="ARBA00022729"/>
    </source>
</evidence>
<dbReference type="GO" id="GO:0000166">
    <property type="term" value="F:nucleotide binding"/>
    <property type="evidence" value="ECO:0007669"/>
    <property type="project" value="UniProtKB-KW"/>
</dbReference>
<dbReference type="AlphaFoldDB" id="A0A221K3I7"/>
<keyword evidence="2" id="KW-0547">Nucleotide-binding</keyword>
<organism evidence="5 6">
    <name type="scientific">Pseudosulfitobacter pseudonitzschiae</name>
    <dbReference type="NCBI Taxonomy" id="1402135"/>
    <lineage>
        <taxon>Bacteria</taxon>
        <taxon>Pseudomonadati</taxon>
        <taxon>Pseudomonadota</taxon>
        <taxon>Alphaproteobacteria</taxon>
        <taxon>Rhodobacterales</taxon>
        <taxon>Roseobacteraceae</taxon>
        <taxon>Pseudosulfitobacter</taxon>
    </lineage>
</organism>
<dbReference type="Gene3D" id="3.60.21.10">
    <property type="match status" value="1"/>
</dbReference>
<sequence length="620" mass="65973">MVNAISPLPPPDNGSVTAELCILATSDIHMQLTAHDHTLDITRPTGGLSRVVTLIEQARAARPDALVLTLDNGDLLQGAAMADVMTTPAHLAQHPITACLALAGYDAIGLGNHDVDHGLHVTHRLLKGANCPVLSANFESAALPFLRPYTLLRRKVRGDDGALHPVCIGVISALPEQTGVWNYLQLNQSARIVDPMARLAALIPQMKSEGADLIVVLAHAGIVPDTAADRDENFALSAARLPDVTAIICGHTHLSLPGPDHRDVDGVDANSGQLDQVPAVMPGFAARALGVIDIKLERTTNGWQVCDSHCTLHATSEDTPEHPAILQATAAASRLTQAHMGEPVGHTDMHLHSFFAYVRADHATHLLAHGMKRAVRIAVRDTAYQSLPILAATCTTAKGGTAGPQNFLNVPPGVIQRRHVAMILPYSDMVWAVCATGAEILEWLERCAIAFEHLRPDIPDQTLTRRDVPGFLFDVISGLTVTFDPTQPPRYCAAGRMINPRARRVASAHWNGSPIDHDQQFLVAANSFRLAGGGGFPGLSPDKIALRTDVSVTAAALHALAEGPAPAMAADTWRFKTGLGVTAVLQTAPEAMPLLDQIADLAPAHVGITDAGFLKLRISM</sequence>
<proteinExistence type="inferred from homology"/>
<dbReference type="SUPFAM" id="SSF55816">
    <property type="entry name" value="5'-nucleotidase (syn. UDP-sugar hydrolase), C-terminal domain"/>
    <property type="match status" value="1"/>
</dbReference>
<evidence type="ECO:0000259" key="4">
    <source>
        <dbReference type="Pfam" id="PF02872"/>
    </source>
</evidence>
<evidence type="ECO:0000313" key="5">
    <source>
        <dbReference type="EMBL" id="ASM73568.1"/>
    </source>
</evidence>
<dbReference type="PRINTS" id="PR01607">
    <property type="entry name" value="APYRASEFAMLY"/>
</dbReference>
<dbReference type="GO" id="GO:0030288">
    <property type="term" value="C:outer membrane-bounded periplasmic space"/>
    <property type="evidence" value="ECO:0007669"/>
    <property type="project" value="TreeGrafter"/>
</dbReference>
<dbReference type="RefSeq" id="WP_162791910.1">
    <property type="nucleotide sequence ID" value="NZ_CP022415.1"/>
</dbReference>
<keyword evidence="6" id="KW-1185">Reference proteome</keyword>
<evidence type="ECO:0000256" key="2">
    <source>
        <dbReference type="RuleBase" id="RU362119"/>
    </source>
</evidence>
<dbReference type="Proteomes" id="UP000199754">
    <property type="component" value="Chromosome"/>
</dbReference>
<dbReference type="GO" id="GO:0016787">
    <property type="term" value="F:hydrolase activity"/>
    <property type="evidence" value="ECO:0007669"/>
    <property type="project" value="UniProtKB-KW"/>
</dbReference>
<evidence type="ECO:0000313" key="6">
    <source>
        <dbReference type="Proteomes" id="UP000199754"/>
    </source>
</evidence>
<dbReference type="InterPro" id="IPR036907">
    <property type="entry name" value="5'-Nucleotdase_C_sf"/>
</dbReference>
<dbReference type="EMBL" id="CP022415">
    <property type="protein sequence ID" value="ASM73568.1"/>
    <property type="molecule type" value="Genomic_DNA"/>
</dbReference>
<name>A0A221K3I7_9RHOB</name>
<dbReference type="InterPro" id="IPR006179">
    <property type="entry name" value="5_nucleotidase/apyrase"/>
</dbReference>
<protein>
    <submittedName>
        <fullName evidence="5">Trifunctional nucleotide phosphoesterase protein YfkN</fullName>
    </submittedName>
</protein>
<feature type="domain" description="Calcineurin-like phosphoesterase" evidence="3">
    <location>
        <begin position="22"/>
        <end position="253"/>
    </location>
</feature>
<dbReference type="InterPro" id="IPR029052">
    <property type="entry name" value="Metallo-depent_PP-like"/>
</dbReference>